<dbReference type="EMBL" id="CP069486">
    <property type="protein sequence ID" value="QRO85117.1"/>
    <property type="molecule type" value="Genomic_DNA"/>
</dbReference>
<reference evidence="1 2" key="1">
    <citation type="submission" date="2021-02" db="EMBL/GenBank/DDBJ databases">
        <title>FDA dAtabase for Regulatory Grade micrObial Sequences (FDA-ARGOS): Supporting development and validation of Infectious Disease Dx tests.</title>
        <authorList>
            <person name="Sproer C."/>
            <person name="Gronow S."/>
            <person name="Severitt S."/>
            <person name="Schroder I."/>
            <person name="Tallon L."/>
            <person name="Sadzewicz L."/>
            <person name="Zhao X."/>
            <person name="Boylan J."/>
            <person name="Ott S."/>
            <person name="Bowen H."/>
            <person name="Vavikolanu K."/>
            <person name="Mehta A."/>
            <person name="Aluvathingal J."/>
            <person name="Nadendla S."/>
            <person name="Lowell S."/>
            <person name="Myers T."/>
            <person name="Yan Y."/>
            <person name="Sichtig H."/>
        </authorList>
    </citation>
    <scope>NUCLEOTIDE SEQUENCE [LARGE SCALE GENOMIC DNA]</scope>
    <source>
        <strain evidence="1 2">FDAARGOS_1207</strain>
    </source>
</reference>
<proteinExistence type="predicted"/>
<protein>
    <recommendedName>
        <fullName evidence="3">Phage protein</fullName>
    </recommendedName>
</protein>
<accession>A0ABX7HES7</accession>
<evidence type="ECO:0000313" key="2">
    <source>
        <dbReference type="Proteomes" id="UP000627155"/>
    </source>
</evidence>
<evidence type="ECO:0000313" key="1">
    <source>
        <dbReference type="EMBL" id="QRO85117.1"/>
    </source>
</evidence>
<organism evidence="1 2">
    <name type="scientific">Mammaliicoccus vitulinus</name>
    <dbReference type="NCBI Taxonomy" id="71237"/>
    <lineage>
        <taxon>Bacteria</taxon>
        <taxon>Bacillati</taxon>
        <taxon>Bacillota</taxon>
        <taxon>Bacilli</taxon>
        <taxon>Bacillales</taxon>
        <taxon>Staphylococcaceae</taxon>
        <taxon>Mammaliicoccus</taxon>
    </lineage>
</organism>
<dbReference type="Proteomes" id="UP000627155">
    <property type="component" value="Chromosome"/>
</dbReference>
<gene>
    <name evidence="1" type="ORF">I6J37_13225</name>
</gene>
<name>A0ABX7HES7_9STAP</name>
<sequence>MNEQNNIQANPQIVINNLVQENARLMHENAVLKAIVQEQNEQQQTDNQAPTQSE</sequence>
<dbReference type="RefSeq" id="WP_169925687.1">
    <property type="nucleotide sequence ID" value="NZ_CP069486.1"/>
</dbReference>
<evidence type="ECO:0008006" key="3">
    <source>
        <dbReference type="Google" id="ProtNLM"/>
    </source>
</evidence>
<keyword evidence="2" id="KW-1185">Reference proteome</keyword>